<feature type="chain" id="PRO_5044967367" description="Carboxylic ester hydrolase" evidence="3">
    <location>
        <begin position="26"/>
        <end position="522"/>
    </location>
</feature>
<dbReference type="PANTHER" id="PTHR11559">
    <property type="entry name" value="CARBOXYLESTERASE"/>
    <property type="match status" value="1"/>
</dbReference>
<dbReference type="EC" id="3.1.1.-" evidence="3"/>
<evidence type="ECO:0000256" key="1">
    <source>
        <dbReference type="ARBA" id="ARBA00005964"/>
    </source>
</evidence>
<evidence type="ECO:0000256" key="2">
    <source>
        <dbReference type="ARBA" id="ARBA00022801"/>
    </source>
</evidence>
<feature type="domain" description="Carboxylesterase type B" evidence="4">
    <location>
        <begin position="32"/>
        <end position="510"/>
    </location>
</feature>
<organism evidence="5 6">
    <name type="scientific">Pontibacter silvestris</name>
    <dbReference type="NCBI Taxonomy" id="2305183"/>
    <lineage>
        <taxon>Bacteria</taxon>
        <taxon>Pseudomonadati</taxon>
        <taxon>Bacteroidota</taxon>
        <taxon>Cytophagia</taxon>
        <taxon>Cytophagales</taxon>
        <taxon>Hymenobacteraceae</taxon>
        <taxon>Pontibacter</taxon>
    </lineage>
</organism>
<dbReference type="InterPro" id="IPR002018">
    <property type="entry name" value="CarbesteraseB"/>
</dbReference>
<feature type="signal peptide" evidence="3">
    <location>
        <begin position="1"/>
        <end position="25"/>
    </location>
</feature>
<dbReference type="PROSITE" id="PS00122">
    <property type="entry name" value="CARBOXYLESTERASE_B_1"/>
    <property type="match status" value="1"/>
</dbReference>
<dbReference type="Gene3D" id="3.40.50.1820">
    <property type="entry name" value="alpha/beta hydrolase"/>
    <property type="match status" value="1"/>
</dbReference>
<dbReference type="Pfam" id="PF00135">
    <property type="entry name" value="COesterase"/>
    <property type="match status" value="1"/>
</dbReference>
<gene>
    <name evidence="5" type="ORF">ACFSKU_10955</name>
</gene>
<dbReference type="RefSeq" id="WP_229962629.1">
    <property type="nucleotide sequence ID" value="NZ_JAJJWI010000028.1"/>
</dbReference>
<dbReference type="InterPro" id="IPR019826">
    <property type="entry name" value="Carboxylesterase_B_AS"/>
</dbReference>
<dbReference type="SUPFAM" id="SSF53474">
    <property type="entry name" value="alpha/beta-Hydrolases"/>
    <property type="match status" value="1"/>
</dbReference>
<evidence type="ECO:0000259" key="4">
    <source>
        <dbReference type="Pfam" id="PF00135"/>
    </source>
</evidence>
<dbReference type="Proteomes" id="UP001597369">
    <property type="component" value="Unassembled WGS sequence"/>
</dbReference>
<sequence length="522" mass="57042">MFKNQKLLFLIITILFFGFSADAQKKDGISVKSVKIQNGMISGVAGTDPEVLVFKGIPYAAPPIGNLRWKAPQPVESWQGIRESNTFSPNAYQAKPKPFGVYTSEFLIPQDGAISEDCLYLNIWTAAKSVKEKRPVIVFIHGGGFVSGSGSVPIYDGEAFAKKGAVFVTFNYRLGILGFFAHPELTKESAHQASGNYGILDQIAALKWVKKNIRAFGGDPNNVTIAGQSAGSMSVNVLAASPLARGLFNKIIAESGGFVVKGVFGGTEPLTVAEQKGLQIEKTAGAASLHELRRLPAEKLLSLHQGMGTVIVDGYVLPTSVPSIFAGGKQTHVPLLTGYNEADVLFQEPATLASYREQVQKQFGNDAARILQLYPAANDKEATIAANNLTRDSGFGIQNFAWARMQQEQGKAKAYMYFFKRQVPEVGGTNKYGAFHTAEVPYAYDNLKFLNRPLQEADQQLANVMSSYWINFARNGNPNGSGIMQWPEFKQNGQVMIFDSTSSVAQHPYFDALEFLYQRSTK</sequence>
<reference evidence="6" key="1">
    <citation type="journal article" date="2019" name="Int. J. Syst. Evol. Microbiol.">
        <title>The Global Catalogue of Microorganisms (GCM) 10K type strain sequencing project: providing services to taxonomists for standard genome sequencing and annotation.</title>
        <authorList>
            <consortium name="The Broad Institute Genomics Platform"/>
            <consortium name="The Broad Institute Genome Sequencing Center for Infectious Disease"/>
            <person name="Wu L."/>
            <person name="Ma J."/>
        </authorList>
    </citation>
    <scope>NUCLEOTIDE SEQUENCE [LARGE SCALE GENOMIC DNA]</scope>
    <source>
        <strain evidence="6">JCM 16545</strain>
    </source>
</reference>
<comment type="similarity">
    <text evidence="1 3">Belongs to the type-B carboxylesterase/lipase family.</text>
</comment>
<proteinExistence type="inferred from homology"/>
<accession>A0ABW4WXR0</accession>
<protein>
    <recommendedName>
        <fullName evidence="3">Carboxylic ester hydrolase</fullName>
        <ecNumber evidence="3">3.1.1.-</ecNumber>
    </recommendedName>
</protein>
<evidence type="ECO:0000313" key="6">
    <source>
        <dbReference type="Proteomes" id="UP001597369"/>
    </source>
</evidence>
<evidence type="ECO:0000256" key="3">
    <source>
        <dbReference type="RuleBase" id="RU361235"/>
    </source>
</evidence>
<dbReference type="InterPro" id="IPR029058">
    <property type="entry name" value="AB_hydrolase_fold"/>
</dbReference>
<dbReference type="InterPro" id="IPR050309">
    <property type="entry name" value="Type-B_Carboxylest/Lipase"/>
</dbReference>
<dbReference type="EMBL" id="JBHUHV010000034">
    <property type="protein sequence ID" value="MFD2067402.1"/>
    <property type="molecule type" value="Genomic_DNA"/>
</dbReference>
<comment type="caution">
    <text evidence="5">The sequence shown here is derived from an EMBL/GenBank/DDBJ whole genome shotgun (WGS) entry which is preliminary data.</text>
</comment>
<keyword evidence="6" id="KW-1185">Reference proteome</keyword>
<keyword evidence="3" id="KW-0732">Signal</keyword>
<keyword evidence="2 3" id="KW-0378">Hydrolase</keyword>
<evidence type="ECO:0000313" key="5">
    <source>
        <dbReference type="EMBL" id="MFD2067402.1"/>
    </source>
</evidence>
<name>A0ABW4WXR0_9BACT</name>